<evidence type="ECO:0000256" key="1">
    <source>
        <dbReference type="SAM" id="MobiDB-lite"/>
    </source>
</evidence>
<dbReference type="EMBL" id="JAEHHL010000001">
    <property type="protein sequence ID" value="MBK0398008.1"/>
    <property type="molecule type" value="Genomic_DNA"/>
</dbReference>
<dbReference type="RefSeq" id="WP_200606458.1">
    <property type="nucleotide sequence ID" value="NZ_JAEHHL010000001.1"/>
</dbReference>
<accession>A0A8J7SAM9</accession>
<evidence type="ECO:0000313" key="3">
    <source>
        <dbReference type="Proteomes" id="UP000655420"/>
    </source>
</evidence>
<protein>
    <submittedName>
        <fullName evidence="2">Uncharacterized protein</fullName>
    </submittedName>
</protein>
<dbReference type="AlphaFoldDB" id="A0A8J7SAM9"/>
<organism evidence="2 3">
    <name type="scientific">Thermohalobaculum xanthum</name>
    <dbReference type="NCBI Taxonomy" id="2753746"/>
    <lineage>
        <taxon>Bacteria</taxon>
        <taxon>Pseudomonadati</taxon>
        <taxon>Pseudomonadota</taxon>
        <taxon>Alphaproteobacteria</taxon>
        <taxon>Rhodobacterales</taxon>
        <taxon>Paracoccaceae</taxon>
        <taxon>Thermohalobaculum</taxon>
    </lineage>
</organism>
<feature type="region of interest" description="Disordered" evidence="1">
    <location>
        <begin position="70"/>
        <end position="93"/>
    </location>
</feature>
<name>A0A8J7SAM9_9RHOB</name>
<proteinExistence type="predicted"/>
<keyword evidence="3" id="KW-1185">Reference proteome</keyword>
<reference evidence="2" key="1">
    <citation type="submission" date="2020-12" db="EMBL/GenBank/DDBJ databases">
        <title>Bacterial taxonomy.</title>
        <authorList>
            <person name="Pan X."/>
        </authorList>
    </citation>
    <scope>NUCLEOTIDE SEQUENCE</scope>
    <source>
        <strain evidence="2">M0105</strain>
    </source>
</reference>
<comment type="caution">
    <text evidence="2">The sequence shown here is derived from an EMBL/GenBank/DDBJ whole genome shotgun (WGS) entry which is preliminary data.</text>
</comment>
<gene>
    <name evidence="2" type="ORF">H0I76_02295</name>
</gene>
<sequence>MAKTGAHALDPRGLILEAYRMDGLTIEEARAIFLDWALGLAAQEDPRAAAQALLAHHGAPEAHPMTRLLREASDSAEAAPRRSGGRAGRIGRL</sequence>
<dbReference type="Proteomes" id="UP000655420">
    <property type="component" value="Unassembled WGS sequence"/>
</dbReference>
<evidence type="ECO:0000313" key="2">
    <source>
        <dbReference type="EMBL" id="MBK0398008.1"/>
    </source>
</evidence>